<evidence type="ECO:0000313" key="2">
    <source>
        <dbReference type="Proteomes" id="UP000321570"/>
    </source>
</evidence>
<proteinExistence type="predicted"/>
<reference evidence="1 2" key="1">
    <citation type="submission" date="2019-07" db="EMBL/GenBank/DDBJ databases">
        <authorList>
            <person name="Jastrzebski P J."/>
            <person name="Paukszto L."/>
            <person name="Jastrzebski P J."/>
        </authorList>
    </citation>
    <scope>NUCLEOTIDE SEQUENCE [LARGE SCALE GENOMIC DNA]</scope>
    <source>
        <strain evidence="1 2">WMS-il1</strain>
    </source>
</reference>
<evidence type="ECO:0000313" key="1">
    <source>
        <dbReference type="EMBL" id="VUZ50998.1"/>
    </source>
</evidence>
<gene>
    <name evidence="1" type="ORF">WMSIL1_LOCUS9703</name>
</gene>
<dbReference type="EMBL" id="CABIJS010000410">
    <property type="protein sequence ID" value="VUZ50998.1"/>
    <property type="molecule type" value="Genomic_DNA"/>
</dbReference>
<accession>A0A564YWI2</accession>
<protein>
    <submittedName>
        <fullName evidence="1">Uncharacterized protein</fullName>
    </submittedName>
</protein>
<sequence length="79" mass="9057">MFLGMVVFNIGNHMLFSSKKVSQIQIIRGVDILHNSYDRTLADKLAEKVRIFGMIITMPQNKLTKAIHAKETWARRLNG</sequence>
<feature type="non-terminal residue" evidence="1">
    <location>
        <position position="79"/>
    </location>
</feature>
<dbReference type="AlphaFoldDB" id="A0A564YWI2"/>
<dbReference type="Proteomes" id="UP000321570">
    <property type="component" value="Unassembled WGS sequence"/>
</dbReference>
<organism evidence="1 2">
    <name type="scientific">Hymenolepis diminuta</name>
    <name type="common">Rat tapeworm</name>
    <dbReference type="NCBI Taxonomy" id="6216"/>
    <lineage>
        <taxon>Eukaryota</taxon>
        <taxon>Metazoa</taxon>
        <taxon>Spiralia</taxon>
        <taxon>Lophotrochozoa</taxon>
        <taxon>Platyhelminthes</taxon>
        <taxon>Cestoda</taxon>
        <taxon>Eucestoda</taxon>
        <taxon>Cyclophyllidea</taxon>
        <taxon>Hymenolepididae</taxon>
        <taxon>Hymenolepis</taxon>
    </lineage>
</organism>
<keyword evidence="2" id="KW-1185">Reference proteome</keyword>
<name>A0A564YWI2_HYMDI</name>